<reference evidence="7" key="1">
    <citation type="journal article" date="2023" name="G3 (Bethesda)">
        <title>A reference genome for the long-term kleptoplast-retaining sea slug Elysia crispata morphotype clarki.</title>
        <authorList>
            <person name="Eastman K.E."/>
            <person name="Pendleton A.L."/>
            <person name="Shaikh M.A."/>
            <person name="Suttiyut T."/>
            <person name="Ogas R."/>
            <person name="Tomko P."/>
            <person name="Gavelis G."/>
            <person name="Widhalm J.R."/>
            <person name="Wisecaver J.H."/>
        </authorList>
    </citation>
    <scope>NUCLEOTIDE SEQUENCE</scope>
    <source>
        <strain evidence="7">ECLA1</strain>
    </source>
</reference>
<comment type="caution">
    <text evidence="7">The sequence shown here is derived from an EMBL/GenBank/DDBJ whole genome shotgun (WGS) entry which is preliminary data.</text>
</comment>
<keyword evidence="2" id="KW-0548">Nucleotidyltransferase</keyword>
<proteinExistence type="predicted"/>
<dbReference type="SUPFAM" id="SSF56672">
    <property type="entry name" value="DNA/RNA polymerases"/>
    <property type="match status" value="1"/>
</dbReference>
<protein>
    <recommendedName>
        <fullName evidence="6">Peptidase A2 domain-containing protein</fullName>
    </recommendedName>
</protein>
<feature type="domain" description="Peptidase A2" evidence="6">
    <location>
        <begin position="230"/>
        <end position="302"/>
    </location>
</feature>
<dbReference type="Gene3D" id="3.10.10.10">
    <property type="entry name" value="HIV Type 1 Reverse Transcriptase, subunit A, domain 1"/>
    <property type="match status" value="1"/>
</dbReference>
<accession>A0AAE1DVC9</accession>
<dbReference type="SUPFAM" id="SSF50630">
    <property type="entry name" value="Acid proteases"/>
    <property type="match status" value="1"/>
</dbReference>
<evidence type="ECO:0000256" key="5">
    <source>
        <dbReference type="ARBA" id="ARBA00022801"/>
    </source>
</evidence>
<dbReference type="GO" id="GO:0016779">
    <property type="term" value="F:nucleotidyltransferase activity"/>
    <property type="evidence" value="ECO:0007669"/>
    <property type="project" value="UniProtKB-KW"/>
</dbReference>
<dbReference type="GO" id="GO:0006508">
    <property type="term" value="P:proteolysis"/>
    <property type="evidence" value="ECO:0007669"/>
    <property type="project" value="InterPro"/>
</dbReference>
<keyword evidence="5" id="KW-0378">Hydrolase</keyword>
<dbReference type="InterPro" id="IPR043502">
    <property type="entry name" value="DNA/RNA_pol_sf"/>
</dbReference>
<dbReference type="EMBL" id="JAWDGP010002247">
    <property type="protein sequence ID" value="KAK3784441.1"/>
    <property type="molecule type" value="Genomic_DNA"/>
</dbReference>
<dbReference type="GO" id="GO:0004519">
    <property type="term" value="F:endonuclease activity"/>
    <property type="evidence" value="ECO:0007669"/>
    <property type="project" value="UniProtKB-KW"/>
</dbReference>
<keyword evidence="4" id="KW-0255">Endonuclease</keyword>
<sequence length="465" mass="51754">MQSFFGFSSVPKTARAVLTVTVTELDSSYEKNSRDQQIAIVGGIIGIRDFCLEFLPQSMPTVIKLNGHKFALLQHEEFIIGLACREDIPDGFSIVCTRNIGDPDQLITAFGLSEEERASALLGLRGLGDSKPSELMDKMLSLLGEHKPCFLFRHVFMQQLPDHVRIPLASSTTSDYRELAQEADRLCIAGNLSLNTASLRWKRQGGPPVASASVGPRDPQLFITDTKSGRRFLVDTGAQVSVVPATWFDKCSGETGPPLQAANGTHISTYGSRNVPLYFNNRLYQACLIIADVKRPLLGADFCRQHNLFVDLRGQRLIEADTYLSSPCSVSKTPVNELAPVEVEENKFRKILHEFPDILRPTFSSADVKHGVRHFVPTTGAPIHARARRLAPDKLAVAKREFLEMEHMGIIRKSNSPWASPLHIVPKPNGGWRPCGDYRRLMTQQPPIDTPYLTFKTFQQSYPAK</sequence>
<evidence type="ECO:0000256" key="2">
    <source>
        <dbReference type="ARBA" id="ARBA00022695"/>
    </source>
</evidence>
<dbReference type="InterPro" id="IPR001995">
    <property type="entry name" value="Peptidase_A2_cat"/>
</dbReference>
<dbReference type="Proteomes" id="UP001283361">
    <property type="component" value="Unassembled WGS sequence"/>
</dbReference>
<dbReference type="PROSITE" id="PS50175">
    <property type="entry name" value="ASP_PROT_RETROV"/>
    <property type="match status" value="1"/>
</dbReference>
<name>A0AAE1DVC9_9GAST</name>
<evidence type="ECO:0000256" key="3">
    <source>
        <dbReference type="ARBA" id="ARBA00022722"/>
    </source>
</evidence>
<dbReference type="AlphaFoldDB" id="A0AAE1DVC9"/>
<keyword evidence="8" id="KW-1185">Reference proteome</keyword>
<evidence type="ECO:0000256" key="4">
    <source>
        <dbReference type="ARBA" id="ARBA00022759"/>
    </source>
</evidence>
<evidence type="ECO:0000313" key="7">
    <source>
        <dbReference type="EMBL" id="KAK3784441.1"/>
    </source>
</evidence>
<evidence type="ECO:0000256" key="1">
    <source>
        <dbReference type="ARBA" id="ARBA00022679"/>
    </source>
</evidence>
<dbReference type="InterPro" id="IPR001969">
    <property type="entry name" value="Aspartic_peptidase_AS"/>
</dbReference>
<keyword evidence="1" id="KW-0808">Transferase</keyword>
<gene>
    <name evidence="7" type="ORF">RRG08_039442</name>
</gene>
<evidence type="ECO:0000259" key="6">
    <source>
        <dbReference type="PROSITE" id="PS50175"/>
    </source>
</evidence>
<dbReference type="PANTHER" id="PTHR37984">
    <property type="entry name" value="PROTEIN CBG26694"/>
    <property type="match status" value="1"/>
</dbReference>
<dbReference type="GO" id="GO:0004190">
    <property type="term" value="F:aspartic-type endopeptidase activity"/>
    <property type="evidence" value="ECO:0007669"/>
    <property type="project" value="InterPro"/>
</dbReference>
<dbReference type="PANTHER" id="PTHR37984:SF5">
    <property type="entry name" value="PROTEIN NYNRIN-LIKE"/>
    <property type="match status" value="1"/>
</dbReference>
<dbReference type="Gene3D" id="2.40.70.10">
    <property type="entry name" value="Acid Proteases"/>
    <property type="match status" value="1"/>
</dbReference>
<keyword evidence="3" id="KW-0540">Nuclease</keyword>
<organism evidence="7 8">
    <name type="scientific">Elysia crispata</name>
    <name type="common">lettuce slug</name>
    <dbReference type="NCBI Taxonomy" id="231223"/>
    <lineage>
        <taxon>Eukaryota</taxon>
        <taxon>Metazoa</taxon>
        <taxon>Spiralia</taxon>
        <taxon>Lophotrochozoa</taxon>
        <taxon>Mollusca</taxon>
        <taxon>Gastropoda</taxon>
        <taxon>Heterobranchia</taxon>
        <taxon>Euthyneura</taxon>
        <taxon>Panpulmonata</taxon>
        <taxon>Sacoglossa</taxon>
        <taxon>Placobranchoidea</taxon>
        <taxon>Plakobranchidae</taxon>
        <taxon>Elysia</taxon>
    </lineage>
</organism>
<dbReference type="InterPro" id="IPR050951">
    <property type="entry name" value="Retrovirus_Pol_polyprotein"/>
</dbReference>
<dbReference type="PROSITE" id="PS00141">
    <property type="entry name" value="ASP_PROTEASE"/>
    <property type="match status" value="1"/>
</dbReference>
<evidence type="ECO:0000313" key="8">
    <source>
        <dbReference type="Proteomes" id="UP001283361"/>
    </source>
</evidence>
<dbReference type="InterPro" id="IPR021109">
    <property type="entry name" value="Peptidase_aspartic_dom_sf"/>
</dbReference>